<organism evidence="2 3">
    <name type="scientific">Ornithinibacillus hominis</name>
    <dbReference type="NCBI Taxonomy" id="2763055"/>
    <lineage>
        <taxon>Bacteria</taxon>
        <taxon>Bacillati</taxon>
        <taxon>Bacillota</taxon>
        <taxon>Bacilli</taxon>
        <taxon>Bacillales</taxon>
        <taxon>Bacillaceae</taxon>
        <taxon>Ornithinibacillus</taxon>
    </lineage>
</organism>
<dbReference type="EMBL" id="JACOOL010000019">
    <property type="protein sequence ID" value="MBC5638689.1"/>
    <property type="molecule type" value="Genomic_DNA"/>
</dbReference>
<evidence type="ECO:0000256" key="1">
    <source>
        <dbReference type="SAM" id="MobiDB-lite"/>
    </source>
</evidence>
<feature type="compositionally biased region" description="Low complexity" evidence="1">
    <location>
        <begin position="99"/>
        <end position="111"/>
    </location>
</feature>
<accession>A0A923RK94</accession>
<feature type="region of interest" description="Disordered" evidence="1">
    <location>
        <begin position="83"/>
        <end position="111"/>
    </location>
</feature>
<comment type="caution">
    <text evidence="2">The sequence shown here is derived from an EMBL/GenBank/DDBJ whole genome shotgun (WGS) entry which is preliminary data.</text>
</comment>
<protein>
    <submittedName>
        <fullName evidence="2">Uncharacterized protein</fullName>
    </submittedName>
</protein>
<evidence type="ECO:0000313" key="2">
    <source>
        <dbReference type="EMBL" id="MBC5638689.1"/>
    </source>
</evidence>
<dbReference type="AlphaFoldDB" id="A0A923RK94"/>
<keyword evidence="3" id="KW-1185">Reference proteome</keyword>
<gene>
    <name evidence="2" type="ORF">H8S33_18105</name>
</gene>
<name>A0A923RK94_9BACI</name>
<sequence length="184" mass="21419">MNRFEGINSNKNDITKYGSSNNQFAGLSRGELLGLIGGFTTIVGDSIALYGALASIMEAKQADQQQQQEQQQMQNQIDQLQQQLQQQKQDQQQKEKDFQQQMDQLNQWQQEQQKNQQMDLIDIFQSSNQTNLPLSNGTYKQDTEMKQQILELQKQMCITQQNQEDQLKLLRELLQVFKNEKKSN</sequence>
<reference evidence="2" key="1">
    <citation type="submission" date="2020-08" db="EMBL/GenBank/DDBJ databases">
        <title>Genome public.</title>
        <authorList>
            <person name="Liu C."/>
            <person name="Sun Q."/>
        </authorList>
    </citation>
    <scope>NUCLEOTIDE SEQUENCE</scope>
    <source>
        <strain evidence="2">BX22</strain>
    </source>
</reference>
<dbReference type="RefSeq" id="WP_186871387.1">
    <property type="nucleotide sequence ID" value="NZ_JACOOL010000019.1"/>
</dbReference>
<evidence type="ECO:0000313" key="3">
    <source>
        <dbReference type="Proteomes" id="UP000637359"/>
    </source>
</evidence>
<dbReference type="Proteomes" id="UP000637359">
    <property type="component" value="Unassembled WGS sequence"/>
</dbReference>
<proteinExistence type="predicted"/>